<dbReference type="InterPro" id="IPR009195">
    <property type="entry name" value="Uncharacterised_YjbK"/>
</dbReference>
<dbReference type="OrthoDB" id="384378at2"/>
<protein>
    <submittedName>
        <fullName evidence="2">CYTH domain-containing protein</fullName>
    </submittedName>
</protein>
<evidence type="ECO:0000259" key="1">
    <source>
        <dbReference type="PROSITE" id="PS51707"/>
    </source>
</evidence>
<proteinExistence type="predicted"/>
<name>A0A372LDQ4_9BACI</name>
<dbReference type="Proteomes" id="UP000262939">
    <property type="component" value="Unassembled WGS sequence"/>
</dbReference>
<gene>
    <name evidence="2" type="ORF">D0466_09290</name>
</gene>
<organism evidence="2 3">
    <name type="scientific">Peribacillus glennii</name>
    <dbReference type="NCBI Taxonomy" id="2303991"/>
    <lineage>
        <taxon>Bacteria</taxon>
        <taxon>Bacillati</taxon>
        <taxon>Bacillota</taxon>
        <taxon>Bacilli</taxon>
        <taxon>Bacillales</taxon>
        <taxon>Bacillaceae</taxon>
        <taxon>Peribacillus</taxon>
    </lineage>
</organism>
<dbReference type="SUPFAM" id="SSF55154">
    <property type="entry name" value="CYTH-like phosphatases"/>
    <property type="match status" value="1"/>
</dbReference>
<dbReference type="PROSITE" id="PS51707">
    <property type="entry name" value="CYTH"/>
    <property type="match status" value="1"/>
</dbReference>
<keyword evidence="3" id="KW-1185">Reference proteome</keyword>
<accession>A0A372LDQ4</accession>
<dbReference type="SMART" id="SM01118">
    <property type="entry name" value="CYTH"/>
    <property type="match status" value="1"/>
</dbReference>
<dbReference type="CDD" id="cd07762">
    <property type="entry name" value="CYTH-like_Pase_1"/>
    <property type="match status" value="1"/>
</dbReference>
<sequence length="194" mass="22489">MGQHIEIEFKNLLTFGEFERMKKYFHLAEADFVSQQNHYFDTPDFDLKNQQAALRIRQRNGIYELTLKQPAEIGLLETNLGLDAAQADEILNGNGTVLPDSEITRVLQSININPSRLRLFGTLKTSRAEFEYKSGLLVLDHSSYLNQEDFEVEYEVTKKDEGQAIFLNLLNTLQIPARQTENKIRRFFRAKFGR</sequence>
<evidence type="ECO:0000313" key="3">
    <source>
        <dbReference type="Proteomes" id="UP000262939"/>
    </source>
</evidence>
<dbReference type="PIRSF" id="PIRSF012526">
    <property type="entry name" value="CYTH_UCP012526"/>
    <property type="match status" value="1"/>
</dbReference>
<dbReference type="RefSeq" id="WP_117322299.1">
    <property type="nucleotide sequence ID" value="NZ_QVTD01000004.1"/>
</dbReference>
<dbReference type="InterPro" id="IPR023577">
    <property type="entry name" value="CYTH_domain"/>
</dbReference>
<dbReference type="Gene3D" id="2.40.320.10">
    <property type="entry name" value="Hypothetical Protein Pfu-838710-001"/>
    <property type="match status" value="1"/>
</dbReference>
<comment type="caution">
    <text evidence="2">The sequence shown here is derived from an EMBL/GenBank/DDBJ whole genome shotgun (WGS) entry which is preliminary data.</text>
</comment>
<reference evidence="2 3" key="1">
    <citation type="submission" date="2018-08" db="EMBL/GenBank/DDBJ databases">
        <title>Bacillus chawlae sp. nov., Bacillus glennii sp. nov., and Bacillus saganii sp. nov. Isolated from the Vehicle Assembly Building at Kennedy Space Center where the Viking Spacecraft were Assembled.</title>
        <authorList>
            <person name="Seuylemezian A."/>
            <person name="Vaishampayan P."/>
        </authorList>
    </citation>
    <scope>NUCLEOTIDE SEQUENCE [LARGE SCALE GENOMIC DNA]</scope>
    <source>
        <strain evidence="2 3">V44-8</strain>
    </source>
</reference>
<dbReference type="Pfam" id="PF01928">
    <property type="entry name" value="CYTH"/>
    <property type="match status" value="1"/>
</dbReference>
<evidence type="ECO:0000313" key="2">
    <source>
        <dbReference type="EMBL" id="RFU64116.1"/>
    </source>
</evidence>
<dbReference type="EMBL" id="QVTD01000004">
    <property type="protein sequence ID" value="RFU64116.1"/>
    <property type="molecule type" value="Genomic_DNA"/>
</dbReference>
<dbReference type="InterPro" id="IPR033469">
    <property type="entry name" value="CYTH-like_dom_sf"/>
</dbReference>
<dbReference type="AlphaFoldDB" id="A0A372LDQ4"/>
<feature type="domain" description="CYTH" evidence="1">
    <location>
        <begin position="4"/>
        <end position="194"/>
    </location>
</feature>